<gene>
    <name evidence="2" type="ORF">B0A55_04012</name>
</gene>
<dbReference type="PANTHER" id="PTHR10622">
    <property type="entry name" value="HET DOMAIN-CONTAINING PROTEIN"/>
    <property type="match status" value="1"/>
</dbReference>
<feature type="domain" description="DUF8212" evidence="1">
    <location>
        <begin position="202"/>
        <end position="234"/>
    </location>
</feature>
<dbReference type="PANTHER" id="PTHR10622:SF12">
    <property type="entry name" value="HET DOMAIN-CONTAINING PROTEIN"/>
    <property type="match status" value="1"/>
</dbReference>
<protein>
    <recommendedName>
        <fullName evidence="1">DUF8212 domain-containing protein</fullName>
    </recommendedName>
</protein>
<reference evidence="2 3" key="1">
    <citation type="submission" date="2017-03" db="EMBL/GenBank/DDBJ databases">
        <title>Genomes of endolithic fungi from Antarctica.</title>
        <authorList>
            <person name="Coleine C."/>
            <person name="Masonjones S."/>
            <person name="Stajich J.E."/>
        </authorList>
    </citation>
    <scope>NUCLEOTIDE SEQUENCE [LARGE SCALE GENOMIC DNA]</scope>
    <source>
        <strain evidence="2 3">CCFEE 5184</strain>
    </source>
</reference>
<organism evidence="2 3">
    <name type="scientific">Friedmanniomyces simplex</name>
    <dbReference type="NCBI Taxonomy" id="329884"/>
    <lineage>
        <taxon>Eukaryota</taxon>
        <taxon>Fungi</taxon>
        <taxon>Dikarya</taxon>
        <taxon>Ascomycota</taxon>
        <taxon>Pezizomycotina</taxon>
        <taxon>Dothideomycetes</taxon>
        <taxon>Dothideomycetidae</taxon>
        <taxon>Mycosphaerellales</taxon>
        <taxon>Teratosphaeriaceae</taxon>
        <taxon>Friedmanniomyces</taxon>
    </lineage>
</organism>
<evidence type="ECO:0000313" key="3">
    <source>
        <dbReference type="Proteomes" id="UP000309340"/>
    </source>
</evidence>
<dbReference type="OrthoDB" id="20872at2759"/>
<dbReference type="EMBL" id="NAJQ01000131">
    <property type="protein sequence ID" value="TKA77703.1"/>
    <property type="molecule type" value="Genomic_DNA"/>
</dbReference>
<accession>A0A4U0XQR8</accession>
<dbReference type="Proteomes" id="UP000309340">
    <property type="component" value="Unassembled WGS sequence"/>
</dbReference>
<dbReference type="STRING" id="329884.A0A4U0XQR8"/>
<name>A0A4U0XQR8_9PEZI</name>
<proteinExistence type="predicted"/>
<dbReference type="InterPro" id="IPR058525">
    <property type="entry name" value="DUF8212"/>
</dbReference>
<evidence type="ECO:0000313" key="2">
    <source>
        <dbReference type="EMBL" id="TKA77703.1"/>
    </source>
</evidence>
<comment type="caution">
    <text evidence="2">The sequence shown here is derived from an EMBL/GenBank/DDBJ whole genome shotgun (WGS) entry which is preliminary data.</text>
</comment>
<dbReference type="Pfam" id="PF26640">
    <property type="entry name" value="DUF8212"/>
    <property type="match status" value="1"/>
</dbReference>
<evidence type="ECO:0000259" key="1">
    <source>
        <dbReference type="Pfam" id="PF26640"/>
    </source>
</evidence>
<dbReference type="AlphaFoldDB" id="A0A4U0XQR8"/>
<sequence>MRLLRVDTFEFVERDEPATRALARYAVLSHTWNYGHEVLFEDMPPKVQDIAELKSGFSKITHACKQAAKDGLEYRWYALSAICYVYLEDVKAGPGWEDQFRQCRWLTRAWTLQELIAPLDVRFYDTDWTLLCNLRDAVKLVSSITALDIRLLQHKREPVSYSVAQRMSWAAKRQASRVEDTAYSLLGVFDVNMTMLYGEGTKAFRRLQEEIMRVSTDHSIFAWERLSSVPDQKPRGVLADSPADFGHWLEIPLPLVNDTSGLDGETVLALLDCYRSGSADKPYFALELQPLPKLLNPRNYRVDPALFATHATDAYLVTGLRHVTEQDFKQYANHFRAEKISLFGGEDFRTMNMFTPGNPGSKTWMAPAARYTRG</sequence>
<keyword evidence="3" id="KW-1185">Reference proteome</keyword>